<dbReference type="Proteomes" id="UP001066276">
    <property type="component" value="Chromosome 11"/>
</dbReference>
<evidence type="ECO:0000256" key="4">
    <source>
        <dbReference type="ARBA" id="ARBA00023273"/>
    </source>
</evidence>
<name>A0AAV7LNN6_PLEWA</name>
<dbReference type="InterPro" id="IPR011992">
    <property type="entry name" value="EF-hand-dom_pair"/>
</dbReference>
<feature type="compositionally biased region" description="Basic and acidic residues" evidence="6">
    <location>
        <begin position="67"/>
        <end position="80"/>
    </location>
</feature>
<evidence type="ECO:0000256" key="6">
    <source>
        <dbReference type="SAM" id="MobiDB-lite"/>
    </source>
</evidence>
<comment type="caution">
    <text evidence="7">The sequence shown here is derived from an EMBL/GenBank/DDBJ whole genome shotgun (WGS) entry which is preliminary data.</text>
</comment>
<dbReference type="Gene3D" id="1.10.238.10">
    <property type="entry name" value="EF-hand"/>
    <property type="match status" value="1"/>
</dbReference>
<accession>A0AAV7LNN6</accession>
<dbReference type="SUPFAM" id="SSF50978">
    <property type="entry name" value="WD40 repeat-like"/>
    <property type="match status" value="1"/>
</dbReference>
<evidence type="ECO:0000256" key="3">
    <source>
        <dbReference type="ARBA" id="ARBA00022737"/>
    </source>
</evidence>
<dbReference type="InterPro" id="IPR036322">
    <property type="entry name" value="WD40_repeat_dom_sf"/>
</dbReference>
<dbReference type="FunFam" id="2.130.10.10:FF:000427">
    <property type="entry name" value="WD repeat domain 66"/>
    <property type="match status" value="1"/>
</dbReference>
<evidence type="ECO:0000313" key="8">
    <source>
        <dbReference type="Proteomes" id="UP001066276"/>
    </source>
</evidence>
<keyword evidence="2" id="KW-0853">WD repeat</keyword>
<evidence type="ECO:0000313" key="7">
    <source>
        <dbReference type="EMBL" id="KAJ1093171.1"/>
    </source>
</evidence>
<evidence type="ECO:0000256" key="2">
    <source>
        <dbReference type="ARBA" id="ARBA00022574"/>
    </source>
</evidence>
<keyword evidence="8" id="KW-1185">Reference proteome</keyword>
<dbReference type="InterPro" id="IPR050630">
    <property type="entry name" value="WD_repeat_EMAP"/>
</dbReference>
<dbReference type="InterPro" id="IPR015943">
    <property type="entry name" value="WD40/YVTN_repeat-like_dom_sf"/>
</dbReference>
<organism evidence="7 8">
    <name type="scientific">Pleurodeles waltl</name>
    <name type="common">Iberian ribbed newt</name>
    <dbReference type="NCBI Taxonomy" id="8319"/>
    <lineage>
        <taxon>Eukaryota</taxon>
        <taxon>Metazoa</taxon>
        <taxon>Chordata</taxon>
        <taxon>Craniata</taxon>
        <taxon>Vertebrata</taxon>
        <taxon>Euteleostomi</taxon>
        <taxon>Amphibia</taxon>
        <taxon>Batrachia</taxon>
        <taxon>Caudata</taxon>
        <taxon>Salamandroidea</taxon>
        <taxon>Salamandridae</taxon>
        <taxon>Pleurodelinae</taxon>
        <taxon>Pleurodeles</taxon>
    </lineage>
</organism>
<dbReference type="PANTHER" id="PTHR13720">
    <property type="entry name" value="WD-40 REPEAT PROTEIN"/>
    <property type="match status" value="1"/>
</dbReference>
<dbReference type="Gene3D" id="2.130.10.10">
    <property type="entry name" value="YVTN repeat-like/Quinoprotein amine dehydrogenase"/>
    <property type="match status" value="2"/>
</dbReference>
<dbReference type="PANTHER" id="PTHR13720:SF13">
    <property type="entry name" value="CILIA- AND FLAGELLA-ASSOCIATED PROTEIN 251"/>
    <property type="match status" value="1"/>
</dbReference>
<protein>
    <recommendedName>
        <fullName evidence="5">Cilia- and flagella-associated protein 251</fullName>
    </recommendedName>
</protein>
<comment type="subcellular location">
    <subcellularLocation>
        <location evidence="1">Cell projection</location>
        <location evidence="1">Cilium</location>
    </subcellularLocation>
</comment>
<feature type="compositionally biased region" description="Basic and acidic residues" evidence="6">
    <location>
        <begin position="1"/>
        <end position="13"/>
    </location>
</feature>
<keyword evidence="3" id="KW-0677">Repeat</keyword>
<dbReference type="InterPro" id="IPR001680">
    <property type="entry name" value="WD40_rpt"/>
</dbReference>
<feature type="region of interest" description="Disordered" evidence="6">
    <location>
        <begin position="1"/>
        <end position="276"/>
    </location>
</feature>
<proteinExistence type="predicted"/>
<sequence length="1377" mass="153950">MLEPHFIRVHSEQETMAEPNEIPDEKTDENDKEVQEHSGHEGESEEDALGQLVLETESRKNISTPRVVEHDLPQEPASDKEETEPSLEADAEVSREGEEELIISHSPPPEDLLTSFATDRAVSSRGSLNEIVADEGEGSEETAREFEEEYEQSEVIIHGQQIDPEVPEMDSELPSSVEQQETSPSDTRELEPQPKSPTDTTEVEQEETPLSDAIDSKQDEKTLSGAFDFDQEETSLSGVQETEEEEMSLLDVKDIEQEEETSLHVVEPEQEEEMSLLDAEEIEQEDTSLLDAVDTEQEETSLSDAIEIEHGQKSTSEVIGIEKLQQSVLAVTETEQRQKSFSDIKVLEHGGKSISNIKEIKREERSISDVKGMEQLKTSFLDLREIKAEKKSLSDVKVSEEQKPSFVDIKQEKSFSGVKEVCSEVESVEEEQTIYCRPPTEDSLVYTATPKTVFEQEPPTAGTNALNMNWAFGINSNLPVFNLHDEDQKVIVYFCAHTTVLHDFNLNQQRHFQGHCSSISCVCVSEDRRWIATADKGPESLIIIWDTFSGIPVRTIFDSHPEGGVVAIAMSSNTKYLATVGGGTVQRVAIWNWTSSEEKAVSTAELSTNYGRQNYIIFNPLDHTQLISNSASQVIFYAWEDTHLEYSAPLLTSTTFKKAVGTFSQSVFYLDTLKALTATSAGKLVVWDTIGPKSFAPDPSLRPHQKRALKLMPVQEEAITVLTVFHRYFVTGDEKGQIKFFDDQLELVHWYGNLNLGPVRSISFSKSPPIPASHKTKYPQDSTLKGQQFAVSNFVISTSNATVLHVSTNGTKLKKLMQEPYEVVPGLACHPSQPLVAIGSYSGILKVWDYKEKNQFVSRIFERGRRLHCLTYNIDGSLLAVGCTDGSVYILDSLTLEDECPEPFQYAQGTITHMSFSYDSQYLATADVEYTVTLFKQVCKGEDPFWEFFGRLRSHYKPIQNLMFGINLDCDEARLLSLGMDRILVEYDLSNSTKGHLQIQSSDRIEQSAIPKCVAWYPPITKESFIVTANDQFKIKLYNATTKMCRKTVLGPTYGSPIRKMEILPRRDNDDPSKAYLAYITDDKVGLQILPVDGNPHKSSALVCHPAGVANVVCSYDGAYVFTAGGKDCTVLMWETNLQALEAAASLGGEDLVPFYGLLDGGRDGEFFREMEDYFYYALLRSQGVDTMEARHVATRIPLKEVPFIMRALGFYPTEQEIEDMLNEVKFSEYVNTGKQVTDISLGELLRLYCNHRPAFGISMAELQQAFRVLGVEDEKGEWAVDRGELLHLLQTQGEHMTEEELAEHLTTLIGLNPEGGSSETGSFDLTGSATLLEQEIPQTITSRMFASEILGLPVHSPEEVTYEDSATNMALAADVC</sequence>
<evidence type="ECO:0000256" key="1">
    <source>
        <dbReference type="ARBA" id="ARBA00004138"/>
    </source>
</evidence>
<dbReference type="SUPFAM" id="SSF50998">
    <property type="entry name" value="Quinoprotein alcohol dehydrogenase-like"/>
    <property type="match status" value="1"/>
</dbReference>
<feature type="compositionally biased region" description="Acidic residues" evidence="6">
    <location>
        <begin position="132"/>
        <end position="152"/>
    </location>
</feature>
<feature type="compositionally biased region" description="Polar residues" evidence="6">
    <location>
        <begin position="173"/>
        <end position="185"/>
    </location>
</feature>
<feature type="compositionally biased region" description="Basic and acidic residues" evidence="6">
    <location>
        <begin position="32"/>
        <end position="42"/>
    </location>
</feature>
<dbReference type="EMBL" id="JANPWB010000015">
    <property type="protein sequence ID" value="KAJ1093171.1"/>
    <property type="molecule type" value="Genomic_DNA"/>
</dbReference>
<dbReference type="SMART" id="SM00320">
    <property type="entry name" value="WD40"/>
    <property type="match status" value="7"/>
</dbReference>
<dbReference type="Pfam" id="PF00400">
    <property type="entry name" value="WD40"/>
    <property type="match status" value="2"/>
</dbReference>
<evidence type="ECO:0000256" key="5">
    <source>
        <dbReference type="ARBA" id="ARBA00040994"/>
    </source>
</evidence>
<dbReference type="InterPro" id="IPR011047">
    <property type="entry name" value="Quinoprotein_ADH-like_sf"/>
</dbReference>
<keyword evidence="4" id="KW-0966">Cell projection</keyword>
<feature type="compositionally biased region" description="Acidic residues" evidence="6">
    <location>
        <begin position="81"/>
        <end position="101"/>
    </location>
</feature>
<feature type="region of interest" description="Disordered" evidence="6">
    <location>
        <begin position="293"/>
        <end position="314"/>
    </location>
</feature>
<dbReference type="GO" id="GO:0036126">
    <property type="term" value="C:sperm flagellum"/>
    <property type="evidence" value="ECO:0007669"/>
    <property type="project" value="TreeGrafter"/>
</dbReference>
<gene>
    <name evidence="7" type="ORF">NDU88_006278</name>
</gene>
<dbReference type="SUPFAM" id="SSF47473">
    <property type="entry name" value="EF-hand"/>
    <property type="match status" value="1"/>
</dbReference>
<reference evidence="7" key="1">
    <citation type="journal article" date="2022" name="bioRxiv">
        <title>Sequencing and chromosome-scale assembly of the giantPleurodeles waltlgenome.</title>
        <authorList>
            <person name="Brown T."/>
            <person name="Elewa A."/>
            <person name="Iarovenko S."/>
            <person name="Subramanian E."/>
            <person name="Araus A.J."/>
            <person name="Petzold A."/>
            <person name="Susuki M."/>
            <person name="Suzuki K.-i.T."/>
            <person name="Hayashi T."/>
            <person name="Toyoda A."/>
            <person name="Oliveira C."/>
            <person name="Osipova E."/>
            <person name="Leigh N.D."/>
            <person name="Simon A."/>
            <person name="Yun M.H."/>
        </authorList>
    </citation>
    <scope>NUCLEOTIDE SEQUENCE</scope>
    <source>
        <strain evidence="7">20211129_DDA</strain>
        <tissue evidence="7">Liver</tissue>
    </source>
</reference>